<dbReference type="EMBL" id="ADFP01000047">
    <property type="protein sequence ID" value="EFB91202.1"/>
    <property type="molecule type" value="Genomic_DNA"/>
</dbReference>
<dbReference type="InterPro" id="IPR005872">
    <property type="entry name" value="SUI1_arc_bac"/>
</dbReference>
<feature type="region of interest" description="Disordered" evidence="3">
    <location>
        <begin position="21"/>
        <end position="47"/>
    </location>
</feature>
<proteinExistence type="predicted"/>
<sequence length="129" mass="14096">MRNPQKKIDVERLNSGSFTIADAMGLSRGPARPAVKETPRADTEPAPVSALETAPLRLFLERKGRSGKTVTRLAGLPLGERSGRLVKELKWDLGCGAAFEEDAVFFQGDQRARLLNLLKDLGARNVKIV</sequence>
<accession>A0ABM9ZWC8</accession>
<organism evidence="5 6">
    <name type="scientific">Pyramidobacter piscolens W5455</name>
    <dbReference type="NCBI Taxonomy" id="352165"/>
    <lineage>
        <taxon>Bacteria</taxon>
        <taxon>Thermotogati</taxon>
        <taxon>Synergistota</taxon>
        <taxon>Synergistia</taxon>
        <taxon>Synergistales</taxon>
        <taxon>Dethiosulfovibrionaceae</taxon>
        <taxon>Pyramidobacter</taxon>
    </lineage>
</organism>
<dbReference type="RefSeq" id="WP_009164266.1">
    <property type="nucleotide sequence ID" value="NZ_ADFP01000047.1"/>
</dbReference>
<dbReference type="PROSITE" id="PS50296">
    <property type="entry name" value="SUI1"/>
    <property type="match status" value="1"/>
</dbReference>
<evidence type="ECO:0000256" key="1">
    <source>
        <dbReference type="ARBA" id="ARBA00022845"/>
    </source>
</evidence>
<evidence type="ECO:0000256" key="2">
    <source>
        <dbReference type="ARBA" id="ARBA00022917"/>
    </source>
</evidence>
<evidence type="ECO:0000259" key="4">
    <source>
        <dbReference type="PROSITE" id="PS50296"/>
    </source>
</evidence>
<dbReference type="CDD" id="cd11567">
    <property type="entry name" value="YciH_like"/>
    <property type="match status" value="1"/>
</dbReference>
<reference evidence="5 6" key="1">
    <citation type="submission" date="2009-12" db="EMBL/GenBank/DDBJ databases">
        <authorList>
            <person name="Shrivastava S."/>
            <person name="Madupu R."/>
            <person name="Durkin A.S."/>
            <person name="Torralba M."/>
            <person name="Methe B."/>
            <person name="Sutton G.G."/>
            <person name="Strausberg R.L."/>
            <person name="Nelson K.E."/>
        </authorList>
    </citation>
    <scope>NUCLEOTIDE SEQUENCE [LARGE SCALE GENOMIC DNA]</scope>
    <source>
        <strain evidence="5 6">W5455</strain>
    </source>
</reference>
<protein>
    <submittedName>
        <fullName evidence="5">Translation initiation factor SUI1</fullName>
    </submittedName>
</protein>
<evidence type="ECO:0000256" key="3">
    <source>
        <dbReference type="SAM" id="MobiDB-lite"/>
    </source>
</evidence>
<evidence type="ECO:0000313" key="6">
    <source>
        <dbReference type="Proteomes" id="UP000006462"/>
    </source>
</evidence>
<dbReference type="Gene3D" id="3.30.780.10">
    <property type="entry name" value="SUI1-like domain"/>
    <property type="match status" value="1"/>
</dbReference>
<dbReference type="InterPro" id="IPR036877">
    <property type="entry name" value="SUI1_dom_sf"/>
</dbReference>
<dbReference type="Proteomes" id="UP000006462">
    <property type="component" value="Unassembled WGS sequence"/>
</dbReference>
<dbReference type="GO" id="GO:0003743">
    <property type="term" value="F:translation initiation factor activity"/>
    <property type="evidence" value="ECO:0007669"/>
    <property type="project" value="UniProtKB-KW"/>
</dbReference>
<feature type="domain" description="SUI1" evidence="4">
    <location>
        <begin position="63"/>
        <end position="122"/>
    </location>
</feature>
<keyword evidence="2" id="KW-0648">Protein biosynthesis</keyword>
<dbReference type="SUPFAM" id="SSF55159">
    <property type="entry name" value="eIF1-like"/>
    <property type="match status" value="1"/>
</dbReference>
<dbReference type="InterPro" id="IPR001950">
    <property type="entry name" value="SUI1"/>
</dbReference>
<evidence type="ECO:0000313" key="5">
    <source>
        <dbReference type="EMBL" id="EFB91202.1"/>
    </source>
</evidence>
<gene>
    <name evidence="5" type="ORF">HMPREF7215_0292</name>
</gene>
<name>A0ABM9ZWC8_9BACT</name>
<keyword evidence="1" id="KW-0810">Translation regulation</keyword>
<feature type="compositionally biased region" description="Basic and acidic residues" evidence="3">
    <location>
        <begin position="34"/>
        <end position="43"/>
    </location>
</feature>
<comment type="caution">
    <text evidence="5">The sequence shown here is derived from an EMBL/GenBank/DDBJ whole genome shotgun (WGS) entry which is preliminary data.</text>
</comment>
<keyword evidence="6" id="KW-1185">Reference proteome</keyword>
<keyword evidence="5" id="KW-0396">Initiation factor</keyword>
<dbReference type="Pfam" id="PF01253">
    <property type="entry name" value="SUI1"/>
    <property type="match status" value="1"/>
</dbReference>